<dbReference type="InterPro" id="IPR032675">
    <property type="entry name" value="LRR_dom_sf"/>
</dbReference>
<evidence type="ECO:0000313" key="3">
    <source>
        <dbReference type="Proteomes" id="UP001244341"/>
    </source>
</evidence>
<dbReference type="Proteomes" id="UP001244341">
    <property type="component" value="Chromosome 10b"/>
</dbReference>
<protein>
    <submittedName>
        <fullName evidence="2">Uncharacterized protein</fullName>
    </submittedName>
</protein>
<sequence>MPRTLASVDLQLLRDYDVAATPLHDCECAMLRSQLAALPSLQDISIVGLGAAACLSPGLDLAATFSQLTSIYLGSITSHAGVEKLLPALPASLVQLGLAVDTPDRLTPGAVISDSDRQWLVQLQRGVQMAHLTALTALDVAGTRFVIGEDSQLPPNLVSLKVPMVMHERPLLQLTRLQHLDVHNLDMLGAGGLAGIARCLTQLTSLKAVWMRLEDADAPAIIPALAALPLKSLNVMSYGPPQPAAADDINFPAALGALLGQLTGLASLELATGSYRVADVAASLAHLTGLKVLALSTAADQGGRSGLWGSVASYEALADAIVASKQLRVLRAAAYWLGPAAAEAGRPHPIMRLQAATQLSCLDLCDLEDLGPADDAVQQPDWETLLHSLPGVELGEELTLLRACLQP</sequence>
<organism evidence="2 3">
    <name type="scientific">Tetradesmus obliquus</name>
    <name type="common">Green alga</name>
    <name type="synonym">Acutodesmus obliquus</name>
    <dbReference type="NCBI Taxonomy" id="3088"/>
    <lineage>
        <taxon>Eukaryota</taxon>
        <taxon>Viridiplantae</taxon>
        <taxon>Chlorophyta</taxon>
        <taxon>core chlorophytes</taxon>
        <taxon>Chlorophyceae</taxon>
        <taxon>CS clade</taxon>
        <taxon>Sphaeropleales</taxon>
        <taxon>Scenedesmaceae</taxon>
        <taxon>Tetradesmus</taxon>
    </lineage>
</organism>
<comment type="subcellular location">
    <subcellularLocation>
        <location evidence="1">Cytoplasm</location>
        <location evidence="1">Cytoskeleton</location>
        <location evidence="1">Cilium axoneme</location>
    </subcellularLocation>
</comment>
<accession>A0ABY8UC09</accession>
<reference evidence="2 3" key="1">
    <citation type="submission" date="2023-05" db="EMBL/GenBank/DDBJ databases">
        <title>A 100% complete, gapless, phased diploid assembly of the Scenedesmus obliquus UTEX 3031 genome.</title>
        <authorList>
            <person name="Biondi T.C."/>
            <person name="Hanschen E.R."/>
            <person name="Kwon T."/>
            <person name="Eng W."/>
            <person name="Kruse C.P.S."/>
            <person name="Koehler S.I."/>
            <person name="Kunde Y."/>
            <person name="Gleasner C.D."/>
            <person name="You Mak K.T."/>
            <person name="Polle J."/>
            <person name="Hovde B.T."/>
            <person name="Starkenburg S.R."/>
        </authorList>
    </citation>
    <scope>NUCLEOTIDE SEQUENCE [LARGE SCALE GENOMIC DNA]</scope>
    <source>
        <strain evidence="2 3">DOE0152z</strain>
    </source>
</reference>
<dbReference type="SUPFAM" id="SSF52047">
    <property type="entry name" value="RNI-like"/>
    <property type="match status" value="1"/>
</dbReference>
<dbReference type="EMBL" id="CP126217">
    <property type="protein sequence ID" value="WIA18725.1"/>
    <property type="molecule type" value="Genomic_DNA"/>
</dbReference>
<keyword evidence="3" id="KW-1185">Reference proteome</keyword>
<name>A0ABY8UC09_TETOB</name>
<gene>
    <name evidence="2" type="ORF">OEZ85_003418</name>
</gene>
<evidence type="ECO:0000256" key="1">
    <source>
        <dbReference type="ARBA" id="ARBA00004430"/>
    </source>
</evidence>
<dbReference type="Gene3D" id="3.80.10.10">
    <property type="entry name" value="Ribonuclease Inhibitor"/>
    <property type="match status" value="1"/>
</dbReference>
<proteinExistence type="predicted"/>
<evidence type="ECO:0000313" key="2">
    <source>
        <dbReference type="EMBL" id="WIA18725.1"/>
    </source>
</evidence>